<accession>A0ABR4WFN7</accession>
<evidence type="ECO:0000313" key="3">
    <source>
        <dbReference type="Proteomes" id="UP000029443"/>
    </source>
</evidence>
<keyword evidence="3" id="KW-1185">Reference proteome</keyword>
<dbReference type="InterPro" id="IPR009492">
    <property type="entry name" value="TniQ"/>
</dbReference>
<gene>
    <name evidence="2" type="ORF">T9A_00678</name>
</gene>
<sequence length="348" mass="40101">MPIRELSRFGRDIAAHDLRWCPLCLKEDVDSQAPPYFRLIWQLRDITACEKHWVKLESRCPSCGRYQNQASIPWRDLSKCRHCNNRLTESWSHYSESDIGSFFWGYSDIVETISKGMHYDILKIKDNIRKAAIAKYKNSANHSKITHPYFKKAIHGGIHLSNTHDIFLACHSCDISIWEALNGKSDFAQLPLNFPTGQPYLAQHGFATKRGRPISPNKHKRAQLLEKHRLRISDLINNSEPPLTLRQLAEDSNLSIRLIKHNWPNLVEKAKSRYQNHSQRLKIQSHIEAERMCHQLISTLINDGITTSPTYIARSLSRSTSIPFNTLFVSAKNILLDTAPFPQNKGDR</sequence>
<name>A0ABR4WFN7_9GAMM</name>
<organism evidence="2 3">
    <name type="scientific">Alcanivorax jadensis T9</name>
    <dbReference type="NCBI Taxonomy" id="1177181"/>
    <lineage>
        <taxon>Bacteria</taxon>
        <taxon>Pseudomonadati</taxon>
        <taxon>Pseudomonadota</taxon>
        <taxon>Gammaproteobacteria</taxon>
        <taxon>Oceanospirillales</taxon>
        <taxon>Alcanivoracaceae</taxon>
        <taxon>Alcanivorax</taxon>
    </lineage>
</organism>
<feature type="domain" description="TniQ" evidence="1">
    <location>
        <begin position="11"/>
        <end position="56"/>
    </location>
</feature>
<proteinExistence type="predicted"/>
<evidence type="ECO:0000313" key="2">
    <source>
        <dbReference type="EMBL" id="KGD62387.1"/>
    </source>
</evidence>
<evidence type="ECO:0000259" key="1">
    <source>
        <dbReference type="Pfam" id="PF06527"/>
    </source>
</evidence>
<reference evidence="2 3" key="1">
    <citation type="submission" date="2012-09" db="EMBL/GenBank/DDBJ databases">
        <title>Genome Sequence of alkane-degrading Bacterium Alcanivorax jadensis T9.</title>
        <authorList>
            <person name="Lai Q."/>
            <person name="Shao Z."/>
        </authorList>
    </citation>
    <scope>NUCLEOTIDE SEQUENCE [LARGE SCALE GENOMIC DNA]</scope>
    <source>
        <strain evidence="2 3">T9</strain>
    </source>
</reference>
<protein>
    <recommendedName>
        <fullName evidence="1">TniQ domain-containing protein</fullName>
    </recommendedName>
</protein>
<comment type="caution">
    <text evidence="2">The sequence shown here is derived from an EMBL/GenBank/DDBJ whole genome shotgun (WGS) entry which is preliminary data.</text>
</comment>
<dbReference type="Pfam" id="PF06527">
    <property type="entry name" value="TniQ"/>
    <property type="match status" value="1"/>
</dbReference>
<dbReference type="Proteomes" id="UP000029443">
    <property type="component" value="Unassembled WGS sequence"/>
</dbReference>
<dbReference type="EMBL" id="ARXU01000002">
    <property type="protein sequence ID" value="KGD62387.1"/>
    <property type="molecule type" value="Genomic_DNA"/>
</dbReference>